<dbReference type="Proteomes" id="UP001165090">
    <property type="component" value="Unassembled WGS sequence"/>
</dbReference>
<dbReference type="EMBL" id="BSDZ01000078">
    <property type="protein sequence ID" value="GLI67242.1"/>
    <property type="molecule type" value="Genomic_DNA"/>
</dbReference>
<evidence type="ECO:0000313" key="2">
    <source>
        <dbReference type="Proteomes" id="UP001165090"/>
    </source>
</evidence>
<reference evidence="1 2" key="1">
    <citation type="journal article" date="2023" name="IScience">
        <title>Expanded male sex-determining region conserved during the evolution of homothallism in the green alga Volvox.</title>
        <authorList>
            <person name="Yamamoto K."/>
            <person name="Matsuzaki R."/>
            <person name="Mahakham W."/>
            <person name="Heman W."/>
            <person name="Sekimoto H."/>
            <person name="Kawachi M."/>
            <person name="Minakuchi Y."/>
            <person name="Toyoda A."/>
            <person name="Nozaki H."/>
        </authorList>
    </citation>
    <scope>NUCLEOTIDE SEQUENCE [LARGE SCALE GENOMIC DNA]</scope>
    <source>
        <strain evidence="1 2">NIES-4468</strain>
    </source>
</reference>
<feature type="non-terminal residue" evidence="1">
    <location>
        <position position="1"/>
    </location>
</feature>
<protein>
    <submittedName>
        <fullName evidence="1">Uncharacterized protein</fullName>
    </submittedName>
</protein>
<comment type="caution">
    <text evidence="1">The sequence shown here is derived from an EMBL/GenBank/DDBJ whole genome shotgun (WGS) entry which is preliminary data.</text>
</comment>
<accession>A0ABQ5SBC2</accession>
<proteinExistence type="predicted"/>
<evidence type="ECO:0000313" key="1">
    <source>
        <dbReference type="EMBL" id="GLI67242.1"/>
    </source>
</evidence>
<keyword evidence="2" id="KW-1185">Reference proteome</keyword>
<name>A0ABQ5SBC2_9CHLO</name>
<organism evidence="1 2">
    <name type="scientific">Volvox africanus</name>
    <dbReference type="NCBI Taxonomy" id="51714"/>
    <lineage>
        <taxon>Eukaryota</taxon>
        <taxon>Viridiplantae</taxon>
        <taxon>Chlorophyta</taxon>
        <taxon>core chlorophytes</taxon>
        <taxon>Chlorophyceae</taxon>
        <taxon>CS clade</taxon>
        <taxon>Chlamydomonadales</taxon>
        <taxon>Volvocaceae</taxon>
        <taxon>Volvox</taxon>
    </lineage>
</organism>
<gene>
    <name evidence="1" type="ORF">VaNZ11_011150</name>
</gene>
<sequence length="124" mass="13437">LNNPPTVNLRQPPTLTAVSITDHRSQQIATELLDDGLLTSGLLPAVRHAATAGLITRDAIVVPAAATVWLQAAELSVPPPIKTGGLDLREMDRYRWWPSHSLGAPMAEGAYEPLSDPKEAWHFD</sequence>
<feature type="non-terminal residue" evidence="1">
    <location>
        <position position="124"/>
    </location>
</feature>